<dbReference type="PANTHER" id="PTHR30204">
    <property type="entry name" value="REDOX-CYCLING DRUG-SENSING TRANSCRIPTIONAL ACTIVATOR SOXR"/>
    <property type="match status" value="1"/>
</dbReference>
<dbReference type="PANTHER" id="PTHR30204:SF94">
    <property type="entry name" value="HEAVY METAL-DEPENDENT TRANSCRIPTIONAL REGULATOR HI_0293-RELATED"/>
    <property type="match status" value="1"/>
</dbReference>
<proteinExistence type="predicted"/>
<protein>
    <submittedName>
        <fullName evidence="5">Transcriptional regulator</fullName>
    </submittedName>
</protein>
<dbReference type="SMART" id="SM00422">
    <property type="entry name" value="HTH_MERR"/>
    <property type="match status" value="1"/>
</dbReference>
<reference evidence="5 6" key="1">
    <citation type="submission" date="2015-06" db="EMBL/GenBank/DDBJ databases">
        <title>Draft genome assembly of filamentous brackish cyanobacterium Limnoraphis robusta strain CS-951.</title>
        <authorList>
            <person name="Willis A."/>
            <person name="Parks M."/>
            <person name="Burford M.A."/>
        </authorList>
    </citation>
    <scope>NUCLEOTIDE SEQUENCE [LARGE SCALE GENOMIC DNA]</scope>
    <source>
        <strain evidence="5 6">CS-951</strain>
    </source>
</reference>
<dbReference type="CDD" id="cd04770">
    <property type="entry name" value="HTH_HMRTR"/>
    <property type="match status" value="1"/>
</dbReference>
<name>A0A0F5YDC3_9CYAN</name>
<dbReference type="RefSeq" id="WP_046279836.1">
    <property type="nucleotide sequence ID" value="NZ_LATL02000081.1"/>
</dbReference>
<dbReference type="GO" id="GO:0003677">
    <property type="term" value="F:DNA binding"/>
    <property type="evidence" value="ECO:0007669"/>
    <property type="project" value="UniProtKB-KW"/>
</dbReference>
<organism evidence="5 6">
    <name type="scientific">Limnoraphis robusta CS-951</name>
    <dbReference type="NCBI Taxonomy" id="1637645"/>
    <lineage>
        <taxon>Bacteria</taxon>
        <taxon>Bacillati</taxon>
        <taxon>Cyanobacteriota</taxon>
        <taxon>Cyanophyceae</taxon>
        <taxon>Oscillatoriophycideae</taxon>
        <taxon>Oscillatoriales</taxon>
        <taxon>Sirenicapillariaceae</taxon>
        <taxon>Limnoraphis</taxon>
    </lineage>
</organism>
<evidence type="ECO:0000313" key="6">
    <source>
        <dbReference type="Proteomes" id="UP000033607"/>
    </source>
</evidence>
<dbReference type="EMBL" id="LATL02000081">
    <property type="protein sequence ID" value="KKD36881.1"/>
    <property type="molecule type" value="Genomic_DNA"/>
</dbReference>
<keyword evidence="1" id="KW-0805">Transcription regulation</keyword>
<accession>A0A0F5YDC3</accession>
<dbReference type="SUPFAM" id="SSF46955">
    <property type="entry name" value="Putative DNA-binding domain"/>
    <property type="match status" value="1"/>
</dbReference>
<dbReference type="InterPro" id="IPR000551">
    <property type="entry name" value="MerR-type_HTH_dom"/>
</dbReference>
<keyword evidence="3" id="KW-0804">Transcription</keyword>
<dbReference type="Pfam" id="PF13411">
    <property type="entry name" value="MerR_1"/>
    <property type="match status" value="1"/>
</dbReference>
<comment type="caution">
    <text evidence="5">The sequence shown here is derived from an EMBL/GenBank/DDBJ whole genome shotgun (WGS) entry which is preliminary data.</text>
</comment>
<dbReference type="Proteomes" id="UP000033607">
    <property type="component" value="Unassembled WGS sequence"/>
</dbReference>
<dbReference type="AlphaFoldDB" id="A0A0F5YDC3"/>
<keyword evidence="2" id="KW-0238">DNA-binding</keyword>
<evidence type="ECO:0000259" key="4">
    <source>
        <dbReference type="PROSITE" id="PS50937"/>
    </source>
</evidence>
<dbReference type="Gene3D" id="1.10.1660.10">
    <property type="match status" value="1"/>
</dbReference>
<dbReference type="PATRIC" id="fig|1637645.4.peg.1601"/>
<sequence length="136" mass="15756">MLQVGEVSRKLGINAQTIYFYERIGLIPSPQRSESGYRLFSEQDIERLLFIHRAKSLGLTLEEIKDILALKDGKKLTCQALHQRLINKIKQIEQQMIQLQMLHEELLPLVEQCEVNLNHPDPTHECIVLNQGQNNE</sequence>
<evidence type="ECO:0000256" key="2">
    <source>
        <dbReference type="ARBA" id="ARBA00023125"/>
    </source>
</evidence>
<dbReference type="PROSITE" id="PS50937">
    <property type="entry name" value="HTH_MERR_2"/>
    <property type="match status" value="1"/>
</dbReference>
<evidence type="ECO:0000256" key="1">
    <source>
        <dbReference type="ARBA" id="ARBA00023015"/>
    </source>
</evidence>
<dbReference type="InterPro" id="IPR009061">
    <property type="entry name" value="DNA-bd_dom_put_sf"/>
</dbReference>
<gene>
    <name evidence="5" type="ORF">WN50_17370</name>
</gene>
<feature type="domain" description="HTH merR-type" evidence="4">
    <location>
        <begin position="1"/>
        <end position="70"/>
    </location>
</feature>
<evidence type="ECO:0000313" key="5">
    <source>
        <dbReference type="EMBL" id="KKD36881.1"/>
    </source>
</evidence>
<dbReference type="OrthoDB" id="9791488at2"/>
<dbReference type="InterPro" id="IPR047057">
    <property type="entry name" value="MerR_fam"/>
</dbReference>
<dbReference type="PRINTS" id="PR00040">
    <property type="entry name" value="HTHMERR"/>
</dbReference>
<evidence type="ECO:0000256" key="3">
    <source>
        <dbReference type="ARBA" id="ARBA00023163"/>
    </source>
</evidence>
<dbReference type="GO" id="GO:0003700">
    <property type="term" value="F:DNA-binding transcription factor activity"/>
    <property type="evidence" value="ECO:0007669"/>
    <property type="project" value="InterPro"/>
</dbReference>